<dbReference type="PANTHER" id="PTHR48107:SF7">
    <property type="entry name" value="RE15974P"/>
    <property type="match status" value="1"/>
</dbReference>
<gene>
    <name evidence="4" type="ORF">HNR65_002863</name>
</gene>
<dbReference type="AlphaFoldDB" id="A0A7W0CB58"/>
<dbReference type="Pfam" id="PF13561">
    <property type="entry name" value="adh_short_C2"/>
    <property type="match status" value="1"/>
</dbReference>
<name>A0A7W0CB58_9BACT</name>
<keyword evidence="3 4" id="KW-0560">Oxidoreductase</keyword>
<dbReference type="EMBL" id="JACDUS010000010">
    <property type="protein sequence ID" value="MBA2882511.1"/>
    <property type="molecule type" value="Genomic_DNA"/>
</dbReference>
<dbReference type="Gene3D" id="3.40.50.720">
    <property type="entry name" value="NAD(P)-binding Rossmann-like Domain"/>
    <property type="match status" value="1"/>
</dbReference>
<dbReference type="PANTHER" id="PTHR48107">
    <property type="entry name" value="NADPH-DEPENDENT ALDEHYDE REDUCTASE-LIKE PROTEIN, CHLOROPLASTIC-RELATED"/>
    <property type="match status" value="1"/>
</dbReference>
<evidence type="ECO:0000256" key="2">
    <source>
        <dbReference type="ARBA" id="ARBA00022857"/>
    </source>
</evidence>
<comment type="caution">
    <text evidence="4">The sequence shown here is derived from an EMBL/GenBank/DDBJ whole genome shotgun (WGS) entry which is preliminary data.</text>
</comment>
<dbReference type="InterPro" id="IPR036291">
    <property type="entry name" value="NAD(P)-bd_dom_sf"/>
</dbReference>
<proteinExistence type="inferred from homology"/>
<dbReference type="NCBIfam" id="NF005559">
    <property type="entry name" value="PRK07231.1"/>
    <property type="match status" value="1"/>
</dbReference>
<organism evidence="4 5">
    <name type="scientific">Desulfosalsimonas propionicica</name>
    <dbReference type="NCBI Taxonomy" id="332175"/>
    <lineage>
        <taxon>Bacteria</taxon>
        <taxon>Pseudomonadati</taxon>
        <taxon>Thermodesulfobacteriota</taxon>
        <taxon>Desulfobacteria</taxon>
        <taxon>Desulfobacterales</taxon>
        <taxon>Desulfosalsimonadaceae</taxon>
        <taxon>Desulfosalsimonas</taxon>
    </lineage>
</organism>
<dbReference type="Proteomes" id="UP000525298">
    <property type="component" value="Unassembled WGS sequence"/>
</dbReference>
<dbReference type="PROSITE" id="PS00061">
    <property type="entry name" value="ADH_SHORT"/>
    <property type="match status" value="1"/>
</dbReference>
<protein>
    <submittedName>
        <fullName evidence="4">3-oxoacyl-[acyl-carrier protein] reductase</fullName>
        <ecNumber evidence="4">1.1.1.100</ecNumber>
    </submittedName>
</protein>
<evidence type="ECO:0000313" key="5">
    <source>
        <dbReference type="Proteomes" id="UP000525298"/>
    </source>
</evidence>
<evidence type="ECO:0000256" key="1">
    <source>
        <dbReference type="ARBA" id="ARBA00006484"/>
    </source>
</evidence>
<keyword evidence="5" id="KW-1185">Reference proteome</keyword>
<dbReference type="EC" id="1.1.1.100" evidence="4"/>
<dbReference type="PRINTS" id="PR00080">
    <property type="entry name" value="SDRFAMILY"/>
</dbReference>
<evidence type="ECO:0000256" key="3">
    <source>
        <dbReference type="ARBA" id="ARBA00023002"/>
    </source>
</evidence>
<comment type="similarity">
    <text evidence="1">Belongs to the short-chain dehydrogenases/reductases (SDR) family.</text>
</comment>
<dbReference type="PRINTS" id="PR00081">
    <property type="entry name" value="GDHRDH"/>
</dbReference>
<reference evidence="4 5" key="1">
    <citation type="submission" date="2020-07" db="EMBL/GenBank/DDBJ databases">
        <title>Genomic Encyclopedia of Type Strains, Phase IV (KMG-IV): sequencing the most valuable type-strain genomes for metagenomic binning, comparative biology and taxonomic classification.</title>
        <authorList>
            <person name="Goeker M."/>
        </authorList>
    </citation>
    <scope>NUCLEOTIDE SEQUENCE [LARGE SCALE GENOMIC DNA]</scope>
    <source>
        <strain evidence="4 5">DSM 17721</strain>
    </source>
</reference>
<dbReference type="CDD" id="cd05362">
    <property type="entry name" value="THN_reductase-like_SDR_c"/>
    <property type="match status" value="1"/>
</dbReference>
<dbReference type="SUPFAM" id="SSF51735">
    <property type="entry name" value="NAD(P)-binding Rossmann-fold domains"/>
    <property type="match status" value="1"/>
</dbReference>
<dbReference type="GO" id="GO:0004316">
    <property type="term" value="F:3-oxoacyl-[acyl-carrier-protein] reductase (NADPH) activity"/>
    <property type="evidence" value="ECO:0007669"/>
    <property type="project" value="UniProtKB-EC"/>
</dbReference>
<dbReference type="InterPro" id="IPR002347">
    <property type="entry name" value="SDR_fam"/>
</dbReference>
<evidence type="ECO:0000313" key="4">
    <source>
        <dbReference type="EMBL" id="MBA2882511.1"/>
    </source>
</evidence>
<dbReference type="RefSeq" id="WP_181552144.1">
    <property type="nucleotide sequence ID" value="NZ_JACDUS010000010.1"/>
</dbReference>
<dbReference type="InterPro" id="IPR020904">
    <property type="entry name" value="Sc_DH/Rdtase_CS"/>
</dbReference>
<keyword evidence="2" id="KW-0521">NADP</keyword>
<accession>A0A7W0CB58</accession>
<sequence length="248" mass="25947">MQAGLKNKTAIVTGASRGIGRAIALKLGQSGASVVVNYANNAKAADEVVSQIIENGGQAFSLQADMQKISEIKALFDASERHFGSIDILVNNAGIALFKKIADITEKEFDDSFALNVKGLFFACQQAAQKMADGGKIINISSSVTKMMLPDYGVYAATKGAVEQITKVLAKELGHRKIAVNAISPGPVDTELFRQGKTEQQIQNLADMAAFGRIGTPGDIAGAVLLLVSGEAGWISGQNLCVNGGFAA</sequence>
<dbReference type="FunFam" id="3.40.50.720:FF:000374">
    <property type="entry name" value="3-oxoacyl-(Acyl-carrier-protein) reductase"/>
    <property type="match status" value="1"/>
</dbReference>